<evidence type="ECO:0000256" key="1">
    <source>
        <dbReference type="SAM" id="Phobius"/>
    </source>
</evidence>
<dbReference type="RefSeq" id="WP_256406828.1">
    <property type="nucleotide sequence ID" value="NZ_CP187151.1"/>
</dbReference>
<dbReference type="Gene3D" id="2.60.40.10">
    <property type="entry name" value="Immunoglobulins"/>
    <property type="match status" value="1"/>
</dbReference>
<sequence>MRRITILAVASLLLVAPVVPGVASSVVTGNPELSYSVADDTFQPNEEVQLTVVATNDGNIEDGGVGRFEDQVQTARSVRMDVQEGQINAPIDVKSGTVTTGSIGPGGVAEFGFNLEIGDAEPGTYTVPVDVTYRHARAVIYEGSTSAPSETEYVWLNKERTVDLTIRIEETSTFDIVSEGSNELFAGDTGTLAFEIKNTGTQTARNATVRLASRASGLYFGSPANPSPENGVFVESLEPGETESVSVQVGARDDLSPGNYPVDTVVAYRDRSDISRESDTLTAGVQVRHKRTFAMEGLETQNFRVDESEARITGRVVNTGPGVARNVVVRMRGQGAAVPTNGEAAVGTLEPDESAPVNFTAAIPDEAEPGSNSFAFEVEYENADGDVRTASNPLRKTLVIEPELDRFEVTNVDTSVTPGGTARLSADVRYVGDDPISAVNAKLFTSDPLSTSDDGAFLGTMQSGDTATATFRISATGDALPKQYDASIEVRYDEPDGDTEFTDGMSIGVGVEEPSGGPPVLPIAAGVILLVVIGGGVWYRRR</sequence>
<keyword evidence="3" id="KW-1185">Reference proteome</keyword>
<protein>
    <submittedName>
        <fullName evidence="2">COG1361 S-layer family protein</fullName>
    </submittedName>
</protein>
<evidence type="ECO:0000313" key="2">
    <source>
        <dbReference type="EMBL" id="MFD1633034.1"/>
    </source>
</evidence>
<proteinExistence type="predicted"/>
<accession>A0ABD6CV59</accession>
<dbReference type="PANTHER" id="PTHR35902">
    <property type="entry name" value="S-LAYER DOMAIN-LIKE PROTEIN-RELATED"/>
    <property type="match status" value="1"/>
</dbReference>
<name>A0ABD6CV59_9EURY</name>
<evidence type="ECO:0000313" key="3">
    <source>
        <dbReference type="Proteomes" id="UP001597075"/>
    </source>
</evidence>
<dbReference type="EMBL" id="JBHUDL010000006">
    <property type="protein sequence ID" value="MFD1633034.1"/>
    <property type="molecule type" value="Genomic_DNA"/>
</dbReference>
<reference evidence="2 3" key="1">
    <citation type="journal article" date="2019" name="Int. J. Syst. Evol. Microbiol.">
        <title>The Global Catalogue of Microorganisms (GCM) 10K type strain sequencing project: providing services to taxonomists for standard genome sequencing and annotation.</title>
        <authorList>
            <consortium name="The Broad Institute Genomics Platform"/>
            <consortium name="The Broad Institute Genome Sequencing Center for Infectious Disease"/>
            <person name="Wu L."/>
            <person name="Ma J."/>
        </authorList>
    </citation>
    <scope>NUCLEOTIDE SEQUENCE [LARGE SCALE GENOMIC DNA]</scope>
    <source>
        <strain evidence="2 3">CGMCC 1.10594</strain>
    </source>
</reference>
<dbReference type="AlphaFoldDB" id="A0ABD6CV59"/>
<keyword evidence="1" id="KW-0812">Transmembrane</keyword>
<keyword evidence="1" id="KW-1133">Transmembrane helix</keyword>
<keyword evidence="1" id="KW-0472">Membrane</keyword>
<dbReference type="PANTHER" id="PTHR35902:SF3">
    <property type="entry name" value="NPCBM-ASSOCIATED, NEW3 DOMAIN OF ALPHA-GALACTOSIDASE"/>
    <property type="match status" value="1"/>
</dbReference>
<gene>
    <name evidence="2" type="ORF">ACFSBJ_04700</name>
</gene>
<dbReference type="Proteomes" id="UP001597075">
    <property type="component" value="Unassembled WGS sequence"/>
</dbReference>
<comment type="caution">
    <text evidence="2">The sequence shown here is derived from an EMBL/GenBank/DDBJ whole genome shotgun (WGS) entry which is preliminary data.</text>
</comment>
<feature type="transmembrane region" description="Helical" evidence="1">
    <location>
        <begin position="520"/>
        <end position="539"/>
    </location>
</feature>
<dbReference type="InterPro" id="IPR013783">
    <property type="entry name" value="Ig-like_fold"/>
</dbReference>
<organism evidence="2 3">
    <name type="scientific">Haloplanus ruber</name>
    <dbReference type="NCBI Taxonomy" id="869892"/>
    <lineage>
        <taxon>Archaea</taxon>
        <taxon>Methanobacteriati</taxon>
        <taxon>Methanobacteriota</taxon>
        <taxon>Stenosarchaea group</taxon>
        <taxon>Halobacteria</taxon>
        <taxon>Halobacteriales</taxon>
        <taxon>Haloferacaceae</taxon>
        <taxon>Haloplanus</taxon>
    </lineage>
</organism>